<dbReference type="KEGG" id="fcy:FRACYDRAFT_258326"/>
<reference evidence="2 3" key="1">
    <citation type="submission" date="2016-09" db="EMBL/GenBank/DDBJ databases">
        <title>Extensive genetic diversity and differential bi-allelic expression allows diatom success in the polar Southern Ocean.</title>
        <authorList>
            <consortium name="DOE Joint Genome Institute"/>
            <person name="Mock T."/>
            <person name="Otillar R.P."/>
            <person name="Strauss J."/>
            <person name="Dupont C."/>
            <person name="Frickenhaus S."/>
            <person name="Maumus F."/>
            <person name="Mcmullan M."/>
            <person name="Sanges R."/>
            <person name="Schmutz J."/>
            <person name="Toseland A."/>
            <person name="Valas R."/>
            <person name="Veluchamy A."/>
            <person name="Ward B.J."/>
            <person name="Allen A."/>
            <person name="Barry K."/>
            <person name="Falciatore A."/>
            <person name="Ferrante M."/>
            <person name="Fortunato A.E."/>
            <person name="Gloeckner G."/>
            <person name="Gruber A."/>
            <person name="Hipkin R."/>
            <person name="Janech M."/>
            <person name="Kroth P."/>
            <person name="Leese F."/>
            <person name="Lindquist E."/>
            <person name="Lyon B.R."/>
            <person name="Martin J."/>
            <person name="Mayer C."/>
            <person name="Parker M."/>
            <person name="Quesneville H."/>
            <person name="Raymond J."/>
            <person name="Uhlig C."/>
            <person name="Valentin K.U."/>
            <person name="Worden A.Z."/>
            <person name="Armbrust E.V."/>
            <person name="Bowler C."/>
            <person name="Green B."/>
            <person name="Moulton V."/>
            <person name="Van Oosterhout C."/>
            <person name="Grigoriev I."/>
        </authorList>
    </citation>
    <scope>NUCLEOTIDE SEQUENCE [LARGE SCALE GENOMIC DNA]</scope>
    <source>
        <strain evidence="2 3">CCMP1102</strain>
    </source>
</reference>
<dbReference type="PANTHER" id="PTHR14097:SF8">
    <property type="entry name" value="NAD(P)-BINDING DOMAIN-CONTAINING PROTEIN"/>
    <property type="match status" value="1"/>
</dbReference>
<proteinExistence type="predicted"/>
<dbReference type="InterPro" id="IPR016040">
    <property type="entry name" value="NAD(P)-bd_dom"/>
</dbReference>
<feature type="domain" description="NAD(P)-binding" evidence="1">
    <location>
        <begin position="32"/>
        <end position="231"/>
    </location>
</feature>
<evidence type="ECO:0000313" key="3">
    <source>
        <dbReference type="Proteomes" id="UP000095751"/>
    </source>
</evidence>
<keyword evidence="3" id="KW-1185">Reference proteome</keyword>
<dbReference type="SUPFAM" id="SSF51735">
    <property type="entry name" value="NAD(P)-binding Rossmann-fold domains"/>
    <property type="match status" value="1"/>
</dbReference>
<dbReference type="PANTHER" id="PTHR14097">
    <property type="entry name" value="OXIDOREDUCTASE HTATIP2"/>
    <property type="match status" value="1"/>
</dbReference>
<gene>
    <name evidence="2" type="ORF">FRACYDRAFT_258326</name>
</gene>
<dbReference type="Pfam" id="PF13460">
    <property type="entry name" value="NAD_binding_10"/>
    <property type="match status" value="1"/>
</dbReference>
<accession>A0A1E7EJH0</accession>
<dbReference type="Proteomes" id="UP000095751">
    <property type="component" value="Unassembled WGS sequence"/>
</dbReference>
<dbReference type="InParanoid" id="A0A1E7EJH0"/>
<name>A0A1E7EJH0_9STRA</name>
<sequence>MLGSAAAAAASSSSSVVPGVIVAKKYIASILGGTGSVGKNVLRSILADQQCEKVIVISRRPLDKDDDFQKLVSFEDPTGTRIIVKVCDPLDEMISTNTNIAFCTIGHGSSRNATKDDLMKVDATIPGKFALACKDAGVSHYCIMTATGADINSSWNFFTRTGGGGGYYNHVKGVAEKLTLDANISYTYIAQPAALLNSPHTPKVFDYVPNSILPMKHTSATINDIAKGMVKTTIDAYQNNRTGVVRITGGIPISLSSSEE</sequence>
<dbReference type="AlphaFoldDB" id="A0A1E7EJH0"/>
<evidence type="ECO:0000313" key="2">
    <source>
        <dbReference type="EMBL" id="OEU05773.1"/>
    </source>
</evidence>
<dbReference type="Gene3D" id="3.40.50.720">
    <property type="entry name" value="NAD(P)-binding Rossmann-like Domain"/>
    <property type="match status" value="1"/>
</dbReference>
<organism evidence="2 3">
    <name type="scientific">Fragilariopsis cylindrus CCMP1102</name>
    <dbReference type="NCBI Taxonomy" id="635003"/>
    <lineage>
        <taxon>Eukaryota</taxon>
        <taxon>Sar</taxon>
        <taxon>Stramenopiles</taxon>
        <taxon>Ochrophyta</taxon>
        <taxon>Bacillariophyta</taxon>
        <taxon>Bacillariophyceae</taxon>
        <taxon>Bacillariophycidae</taxon>
        <taxon>Bacillariales</taxon>
        <taxon>Bacillariaceae</taxon>
        <taxon>Fragilariopsis</taxon>
    </lineage>
</organism>
<dbReference type="InterPro" id="IPR036291">
    <property type="entry name" value="NAD(P)-bd_dom_sf"/>
</dbReference>
<protein>
    <recommendedName>
        <fullName evidence="1">NAD(P)-binding domain-containing protein</fullName>
    </recommendedName>
</protein>
<evidence type="ECO:0000259" key="1">
    <source>
        <dbReference type="Pfam" id="PF13460"/>
    </source>
</evidence>
<dbReference type="EMBL" id="KV784474">
    <property type="protein sequence ID" value="OEU05773.1"/>
    <property type="molecule type" value="Genomic_DNA"/>
</dbReference>
<dbReference type="OrthoDB" id="430436at2759"/>